<dbReference type="PROSITE" id="PS51257">
    <property type="entry name" value="PROKAR_LIPOPROTEIN"/>
    <property type="match status" value="1"/>
</dbReference>
<keyword evidence="2" id="KW-1185">Reference proteome</keyword>
<name>A0A1Y6D541_9GAMM</name>
<dbReference type="EMBL" id="FXAM01000003">
    <property type="protein sequence ID" value="SMF97540.1"/>
    <property type="molecule type" value="Genomic_DNA"/>
</dbReference>
<reference evidence="1 2" key="1">
    <citation type="submission" date="2016-12" db="EMBL/GenBank/DDBJ databases">
        <authorList>
            <person name="Song W.-J."/>
            <person name="Kurnit D.M."/>
        </authorList>
    </citation>
    <scope>NUCLEOTIDE SEQUENCE [LARGE SCALE GENOMIC DNA]</scope>
    <source>
        <strain evidence="1 2">175</strain>
    </source>
</reference>
<dbReference type="Proteomes" id="UP000192923">
    <property type="component" value="Unassembled WGS sequence"/>
</dbReference>
<dbReference type="STRING" id="1760988.SAMN02949497_0110"/>
<dbReference type="OrthoDB" id="505641at2"/>
<dbReference type="InterPro" id="IPR011050">
    <property type="entry name" value="Pectin_lyase_fold/virulence"/>
</dbReference>
<evidence type="ECO:0008006" key="3">
    <source>
        <dbReference type="Google" id="ProtNLM"/>
    </source>
</evidence>
<dbReference type="Gene3D" id="2.160.20.10">
    <property type="entry name" value="Single-stranded right-handed beta-helix, Pectin lyase-like"/>
    <property type="match status" value="1"/>
</dbReference>
<dbReference type="InterPro" id="IPR012334">
    <property type="entry name" value="Pectin_lyas_fold"/>
</dbReference>
<organism evidence="1 2">
    <name type="scientific">Methylomagnum ishizawai</name>
    <dbReference type="NCBI Taxonomy" id="1760988"/>
    <lineage>
        <taxon>Bacteria</taxon>
        <taxon>Pseudomonadati</taxon>
        <taxon>Pseudomonadota</taxon>
        <taxon>Gammaproteobacteria</taxon>
        <taxon>Methylococcales</taxon>
        <taxon>Methylococcaceae</taxon>
        <taxon>Methylomagnum</taxon>
    </lineage>
</organism>
<sequence>MKYRARIAPTLWVLPLVSLACGSLYTESVSALNPPANLRIGSGSGVDCVHKVWQNLEACGWPGPGNTGWQPTGVTLTPGGSMTITTPGTVIDSRDISGNIYISANNVTIKRSRVRGSAFALIQVKDGISGARIEDCELDGRGTAGGTNSMGVIGPATVLRSNIYGVENGFTPLSGSSLQDSYIHDLGAPGSPHYDNIQIDGGTSNISIIHNTLHNAYQQTSAIMVDDYFGSTANIAITNNLMAGGGFIVYAYAANGNTTTNVTHTNNKFSTALYPCAGYFGVWYPRAAPTDGWHRSGNVILETGQNIDNQNPTVNGSVCN</sequence>
<dbReference type="SUPFAM" id="SSF51126">
    <property type="entry name" value="Pectin lyase-like"/>
    <property type="match status" value="1"/>
</dbReference>
<dbReference type="AlphaFoldDB" id="A0A1Y6D541"/>
<accession>A0A1Y6D541</accession>
<protein>
    <recommendedName>
        <fullName evidence="3">Right handed beta helix region</fullName>
    </recommendedName>
</protein>
<proteinExistence type="predicted"/>
<evidence type="ECO:0000313" key="2">
    <source>
        <dbReference type="Proteomes" id="UP000192923"/>
    </source>
</evidence>
<gene>
    <name evidence="1" type="ORF">SAMN02949497_0110</name>
</gene>
<evidence type="ECO:0000313" key="1">
    <source>
        <dbReference type="EMBL" id="SMF97540.1"/>
    </source>
</evidence>
<dbReference type="RefSeq" id="WP_085216568.1">
    <property type="nucleotide sequence ID" value="NZ_FXAM01000003.1"/>
</dbReference>